<dbReference type="EMBL" id="SWKU01000045">
    <property type="protein sequence ID" value="KAF2993955.1"/>
    <property type="molecule type" value="Genomic_DNA"/>
</dbReference>
<dbReference type="AlphaFoldDB" id="A0A9P4T3M7"/>
<evidence type="ECO:0000313" key="2">
    <source>
        <dbReference type="Proteomes" id="UP000801428"/>
    </source>
</evidence>
<gene>
    <name evidence="1" type="ORF">E8E13_000037</name>
</gene>
<name>A0A9P4T3M7_CURKU</name>
<reference evidence="1" key="1">
    <citation type="submission" date="2019-04" db="EMBL/GenBank/DDBJ databases">
        <title>Sequencing of skin fungus with MAO and IRED activity.</title>
        <authorList>
            <person name="Marsaioli A.J."/>
            <person name="Bonatto J.M.C."/>
            <person name="Reis Junior O."/>
        </authorList>
    </citation>
    <scope>NUCLEOTIDE SEQUENCE</scope>
    <source>
        <strain evidence="1">30M1</strain>
    </source>
</reference>
<organism evidence="1 2">
    <name type="scientific">Curvularia kusanoi</name>
    <name type="common">Cochliobolus kusanoi</name>
    <dbReference type="NCBI Taxonomy" id="90978"/>
    <lineage>
        <taxon>Eukaryota</taxon>
        <taxon>Fungi</taxon>
        <taxon>Dikarya</taxon>
        <taxon>Ascomycota</taxon>
        <taxon>Pezizomycotina</taxon>
        <taxon>Dothideomycetes</taxon>
        <taxon>Pleosporomycetidae</taxon>
        <taxon>Pleosporales</taxon>
        <taxon>Pleosporineae</taxon>
        <taxon>Pleosporaceae</taxon>
        <taxon>Curvularia</taxon>
    </lineage>
</organism>
<evidence type="ECO:0000313" key="1">
    <source>
        <dbReference type="EMBL" id="KAF2993955.1"/>
    </source>
</evidence>
<dbReference type="Proteomes" id="UP000801428">
    <property type="component" value="Unassembled WGS sequence"/>
</dbReference>
<protein>
    <submittedName>
        <fullName evidence="1">Uncharacterized protein</fullName>
    </submittedName>
</protein>
<comment type="caution">
    <text evidence="1">The sequence shown here is derived from an EMBL/GenBank/DDBJ whole genome shotgun (WGS) entry which is preliminary data.</text>
</comment>
<proteinExistence type="predicted"/>
<feature type="non-terminal residue" evidence="1">
    <location>
        <position position="72"/>
    </location>
</feature>
<keyword evidence="2" id="KW-1185">Reference proteome</keyword>
<accession>A0A9P4T3M7</accession>
<sequence>MTGSGDANDNSKRLVREDLDIETDKIVVVGGFADSAYLVQHLKQTINDRNKRDLSDICAIFPPRHASANGAA</sequence>